<dbReference type="PANTHER" id="PTHR23513">
    <property type="entry name" value="INTEGRAL MEMBRANE EFFLUX PROTEIN-RELATED"/>
    <property type="match status" value="1"/>
</dbReference>
<evidence type="ECO:0000256" key="1">
    <source>
        <dbReference type="ARBA" id="ARBA00004651"/>
    </source>
</evidence>
<feature type="transmembrane region" description="Helical" evidence="7">
    <location>
        <begin position="391"/>
        <end position="410"/>
    </location>
</feature>
<reference evidence="9 10" key="1">
    <citation type="submission" date="2023-12" db="EMBL/GenBank/DDBJ databases">
        <title>Streptomyces sp. V4-01.</title>
        <authorList>
            <person name="Somphong A."/>
            <person name="Phongsopitanun W."/>
        </authorList>
    </citation>
    <scope>NUCLEOTIDE SEQUENCE [LARGE SCALE GENOMIC DNA]</scope>
    <source>
        <strain evidence="9 10">V4-01</strain>
    </source>
</reference>
<feature type="transmembrane region" description="Helical" evidence="7">
    <location>
        <begin position="319"/>
        <end position="339"/>
    </location>
</feature>
<evidence type="ECO:0000313" key="10">
    <source>
        <dbReference type="Proteomes" id="UP001344658"/>
    </source>
</evidence>
<feature type="transmembrane region" description="Helical" evidence="7">
    <location>
        <begin position="117"/>
        <end position="146"/>
    </location>
</feature>
<evidence type="ECO:0000313" key="9">
    <source>
        <dbReference type="EMBL" id="MEE4544348.1"/>
    </source>
</evidence>
<dbReference type="PROSITE" id="PS50850">
    <property type="entry name" value="MFS"/>
    <property type="match status" value="1"/>
</dbReference>
<keyword evidence="3 7" id="KW-0812">Transmembrane</keyword>
<evidence type="ECO:0000256" key="5">
    <source>
        <dbReference type="ARBA" id="ARBA00023136"/>
    </source>
</evidence>
<dbReference type="SUPFAM" id="SSF103473">
    <property type="entry name" value="MFS general substrate transporter"/>
    <property type="match status" value="1"/>
</dbReference>
<dbReference type="InterPro" id="IPR011701">
    <property type="entry name" value="MFS"/>
</dbReference>
<dbReference type="RefSeq" id="WP_330797349.1">
    <property type="nucleotide sequence ID" value="NZ_JAZEWV010000017.1"/>
</dbReference>
<dbReference type="EMBL" id="JAZEWV010000017">
    <property type="protein sequence ID" value="MEE4544348.1"/>
    <property type="molecule type" value="Genomic_DNA"/>
</dbReference>
<keyword evidence="10" id="KW-1185">Reference proteome</keyword>
<feature type="transmembrane region" description="Helical" evidence="7">
    <location>
        <begin position="92"/>
        <end position="111"/>
    </location>
</feature>
<feature type="domain" description="Major facilitator superfamily (MFS) profile" evidence="8">
    <location>
        <begin position="230"/>
        <end position="441"/>
    </location>
</feature>
<evidence type="ECO:0000259" key="8">
    <source>
        <dbReference type="PROSITE" id="PS50850"/>
    </source>
</evidence>
<proteinExistence type="predicted"/>
<dbReference type="PANTHER" id="PTHR23513:SF6">
    <property type="entry name" value="MAJOR FACILITATOR SUPERFAMILY ASSOCIATED DOMAIN-CONTAINING PROTEIN"/>
    <property type="match status" value="1"/>
</dbReference>
<organism evidence="9 10">
    <name type="scientific">Actinacidiphila polyblastidii</name>
    <dbReference type="NCBI Taxonomy" id="3110430"/>
    <lineage>
        <taxon>Bacteria</taxon>
        <taxon>Bacillati</taxon>
        <taxon>Actinomycetota</taxon>
        <taxon>Actinomycetes</taxon>
        <taxon>Kitasatosporales</taxon>
        <taxon>Streptomycetaceae</taxon>
        <taxon>Actinacidiphila</taxon>
    </lineage>
</organism>
<evidence type="ECO:0000256" key="3">
    <source>
        <dbReference type="ARBA" id="ARBA00022692"/>
    </source>
</evidence>
<feature type="compositionally biased region" description="Pro residues" evidence="6">
    <location>
        <begin position="428"/>
        <end position="441"/>
    </location>
</feature>
<evidence type="ECO:0000256" key="2">
    <source>
        <dbReference type="ARBA" id="ARBA00022475"/>
    </source>
</evidence>
<dbReference type="CDD" id="cd06173">
    <property type="entry name" value="MFS_MefA_like"/>
    <property type="match status" value="1"/>
</dbReference>
<dbReference type="Gene3D" id="1.20.1250.20">
    <property type="entry name" value="MFS general substrate transporter like domains"/>
    <property type="match status" value="1"/>
</dbReference>
<feature type="transmembrane region" description="Helical" evidence="7">
    <location>
        <begin position="232"/>
        <end position="255"/>
    </location>
</feature>
<feature type="transmembrane region" description="Helical" evidence="7">
    <location>
        <begin position="261"/>
        <end position="281"/>
    </location>
</feature>
<gene>
    <name evidence="9" type="ORF">V2S66_20505</name>
</gene>
<evidence type="ECO:0000256" key="4">
    <source>
        <dbReference type="ARBA" id="ARBA00022989"/>
    </source>
</evidence>
<evidence type="ECO:0000256" key="6">
    <source>
        <dbReference type="SAM" id="MobiDB-lite"/>
    </source>
</evidence>
<feature type="transmembrane region" description="Helical" evidence="7">
    <location>
        <begin position="293"/>
        <end position="313"/>
    </location>
</feature>
<protein>
    <submittedName>
        <fullName evidence="9">MFS transporter</fullName>
    </submittedName>
</protein>
<dbReference type="Pfam" id="PF07690">
    <property type="entry name" value="MFS_1"/>
    <property type="match status" value="1"/>
</dbReference>
<feature type="transmembrane region" description="Helical" evidence="7">
    <location>
        <begin position="31"/>
        <end position="54"/>
    </location>
</feature>
<keyword evidence="2" id="KW-1003">Cell membrane</keyword>
<evidence type="ECO:0000256" key="7">
    <source>
        <dbReference type="SAM" id="Phobius"/>
    </source>
</evidence>
<dbReference type="InterPro" id="IPR036259">
    <property type="entry name" value="MFS_trans_sf"/>
</dbReference>
<accession>A0ABU7PF59</accession>
<feature type="transmembrane region" description="Helical" evidence="7">
    <location>
        <begin position="60"/>
        <end position="80"/>
    </location>
</feature>
<keyword evidence="5 7" id="KW-0472">Membrane</keyword>
<keyword evidence="4 7" id="KW-1133">Transmembrane helix</keyword>
<dbReference type="InterPro" id="IPR020846">
    <property type="entry name" value="MFS_dom"/>
</dbReference>
<name>A0ABU7PF59_9ACTN</name>
<dbReference type="InterPro" id="IPR022324">
    <property type="entry name" value="Bacilysin_exporter_BacE_put"/>
</dbReference>
<dbReference type="PRINTS" id="PR01988">
    <property type="entry name" value="EXPORTERBACE"/>
</dbReference>
<feature type="region of interest" description="Disordered" evidence="6">
    <location>
        <begin position="417"/>
        <end position="441"/>
    </location>
</feature>
<comment type="caution">
    <text evidence="9">The sequence shown here is derived from an EMBL/GenBank/DDBJ whole genome shotgun (WGS) entry which is preliminary data.</text>
</comment>
<dbReference type="Proteomes" id="UP001344658">
    <property type="component" value="Unassembled WGS sequence"/>
</dbReference>
<sequence>MRAARVARALATRAPSLLRERQFRRYWTGQGISFLGDEITFLALPLTAVLVLHADAAQMGWLSMAGLLPALLLSLPAGAWADRRGRRRGVMIAADLGRAALMASVPVAYALGALTLVQLMVVAFAVGALAVVFDVCNAALFVSLVAPEKYVEGNSLGNGSRAFSFVAGPSVGGLLVQLLAAPLALLADAASYLCSAASLSRIAPAEPPAAARGKGQLTAGLRFIGRSPILRALVAAAATVNFFNFVFHTLVVLYAVDRLGLNAGTLGVVVGAGAVGGLLGATLTGRIARRIGLGRTVLLGYLGFPAPLVLVPLAGGPKLAVLGAFFAAEFLSGFGLMLLDITSGSLQAALIPDVLRSRVSGAFRTVNYGMRPLGALVGGVLGSSIGLRPTLWIATVGGVLCVLWILPSPVPRLRELPRKATGEAAGPPALPGPRPQPQPLP</sequence>
<comment type="subcellular location">
    <subcellularLocation>
        <location evidence="1">Cell membrane</location>
        <topology evidence="1">Multi-pass membrane protein</topology>
    </subcellularLocation>
</comment>